<reference evidence="8 9" key="1">
    <citation type="journal article" date="2019" name="Int. J. Syst. Evol. Microbiol.">
        <title>The Global Catalogue of Microorganisms (GCM) 10K type strain sequencing project: providing services to taxonomists for standard genome sequencing and annotation.</title>
        <authorList>
            <consortium name="The Broad Institute Genomics Platform"/>
            <consortium name="The Broad Institute Genome Sequencing Center for Infectious Disease"/>
            <person name="Wu L."/>
            <person name="Ma J."/>
        </authorList>
    </citation>
    <scope>NUCLEOTIDE SEQUENCE [LARGE SCALE GENOMIC DNA]</scope>
    <source>
        <strain evidence="8 9">CGMCC 1.12543</strain>
    </source>
</reference>
<proteinExistence type="inferred from homology"/>
<evidence type="ECO:0000313" key="9">
    <source>
        <dbReference type="Proteomes" id="UP001596099"/>
    </source>
</evidence>
<dbReference type="Gene3D" id="3.40.605.10">
    <property type="entry name" value="Aldehyde Dehydrogenase, Chain A, domain 1"/>
    <property type="match status" value="1"/>
</dbReference>
<dbReference type="InterPro" id="IPR016161">
    <property type="entry name" value="Ald_DH/histidinol_DH"/>
</dbReference>
<feature type="domain" description="Aldehyde dehydrogenase" evidence="7">
    <location>
        <begin position="42"/>
        <end position="506"/>
    </location>
</feature>
<feature type="region of interest" description="Disordered" evidence="6">
    <location>
        <begin position="1"/>
        <end position="33"/>
    </location>
</feature>
<dbReference type="PROSITE" id="PS00687">
    <property type="entry name" value="ALDEHYDE_DEHYDR_GLU"/>
    <property type="match status" value="1"/>
</dbReference>
<evidence type="ECO:0000256" key="4">
    <source>
        <dbReference type="PROSITE-ProRule" id="PRU10007"/>
    </source>
</evidence>
<dbReference type="GO" id="GO:0016491">
    <property type="term" value="F:oxidoreductase activity"/>
    <property type="evidence" value="ECO:0007669"/>
    <property type="project" value="UniProtKB-KW"/>
</dbReference>
<evidence type="ECO:0000256" key="5">
    <source>
        <dbReference type="RuleBase" id="RU003345"/>
    </source>
</evidence>
<name>A0ABD5RNR2_9EURY</name>
<dbReference type="InterPro" id="IPR016162">
    <property type="entry name" value="Ald_DH_N"/>
</dbReference>
<comment type="similarity">
    <text evidence="1 5">Belongs to the aldehyde dehydrogenase family.</text>
</comment>
<dbReference type="InterPro" id="IPR015590">
    <property type="entry name" value="Aldehyde_DH_dom"/>
</dbReference>
<sequence length="517" mass="56032">MSREHEADGSEGVASDIVEKHRSTAEAAVPEEEYGLLVGGEWRQSADTETMETLDATTGEVLARIQRGTAEDVDRAVAAAREAFEGRWGQQSPRQRSDLLFEVADALDEEKLRIARIDSLEMGKPNQHSAFVDAEIMVEQFRFFASLVRSADEGGLPPMGSDKLAYTKREPHGVVGQISAWNFPAMFVGWKMAPALAAGNTVVFKPSSRAALSTLEIASVVDSVLPAGTVNVVTGPGSEVGDAITSHEDVDKASLTGSTQAGTYVMQNAAETITPVSLELGGKSPNVVFPDADLEKAVEGTVLSIWFNQGEQCTAGSRLFLHEDVYDEFLDRFVERTENLAVGDPLDATTDVGPLVDHDHREEVLSYVDTAEAEGATVRYGGGTPDDSSLDGAPFVEPTVLEGVENDDTVACEEVFGPVLSVIRWSDEEEMIEQANDTRYGLASGVWTENVETAHRVADRLEAGTVWVNTYNDLFEPVPHGGFKQSGLGRELARETFEEYTQTKSVMMNFGDLPRMG</sequence>
<dbReference type="FunFam" id="3.40.605.10:FF:000007">
    <property type="entry name" value="NAD/NADP-dependent betaine aldehyde dehydrogenase"/>
    <property type="match status" value="1"/>
</dbReference>
<evidence type="ECO:0000259" key="7">
    <source>
        <dbReference type="Pfam" id="PF00171"/>
    </source>
</evidence>
<organism evidence="8 9">
    <name type="scientific">Halomarina salina</name>
    <dbReference type="NCBI Taxonomy" id="1872699"/>
    <lineage>
        <taxon>Archaea</taxon>
        <taxon>Methanobacteriati</taxon>
        <taxon>Methanobacteriota</taxon>
        <taxon>Stenosarchaea group</taxon>
        <taxon>Halobacteria</taxon>
        <taxon>Halobacteriales</taxon>
        <taxon>Natronomonadaceae</taxon>
        <taxon>Halomarina</taxon>
    </lineage>
</organism>
<dbReference type="SUPFAM" id="SSF53720">
    <property type="entry name" value="ALDH-like"/>
    <property type="match status" value="1"/>
</dbReference>
<dbReference type="EMBL" id="JBHSQH010000001">
    <property type="protein sequence ID" value="MFC5972155.1"/>
    <property type="molecule type" value="Genomic_DNA"/>
</dbReference>
<dbReference type="Gene3D" id="3.40.309.10">
    <property type="entry name" value="Aldehyde Dehydrogenase, Chain A, domain 2"/>
    <property type="match status" value="1"/>
</dbReference>
<dbReference type="Proteomes" id="UP001596099">
    <property type="component" value="Unassembled WGS sequence"/>
</dbReference>
<accession>A0ABD5RNR2</accession>
<evidence type="ECO:0000256" key="6">
    <source>
        <dbReference type="SAM" id="MobiDB-lite"/>
    </source>
</evidence>
<protein>
    <submittedName>
        <fullName evidence="8">Aldehyde dehydrogenase family protein</fullName>
    </submittedName>
</protein>
<comment type="subunit">
    <text evidence="2">Homotetramer.</text>
</comment>
<dbReference type="PANTHER" id="PTHR11699">
    <property type="entry name" value="ALDEHYDE DEHYDROGENASE-RELATED"/>
    <property type="match status" value="1"/>
</dbReference>
<dbReference type="FunFam" id="3.40.309.10:FF:000012">
    <property type="entry name" value="Betaine aldehyde dehydrogenase"/>
    <property type="match status" value="1"/>
</dbReference>
<keyword evidence="9" id="KW-1185">Reference proteome</keyword>
<dbReference type="InterPro" id="IPR016163">
    <property type="entry name" value="Ald_DH_C"/>
</dbReference>
<evidence type="ECO:0000256" key="3">
    <source>
        <dbReference type="ARBA" id="ARBA00023002"/>
    </source>
</evidence>
<keyword evidence="3 5" id="KW-0560">Oxidoreductase</keyword>
<gene>
    <name evidence="8" type="ORF">ACFPYI_12515</name>
</gene>
<feature type="active site" evidence="4">
    <location>
        <position position="279"/>
    </location>
</feature>
<dbReference type="Pfam" id="PF00171">
    <property type="entry name" value="Aldedh"/>
    <property type="match status" value="1"/>
</dbReference>
<evidence type="ECO:0000313" key="8">
    <source>
        <dbReference type="EMBL" id="MFC5972155.1"/>
    </source>
</evidence>
<comment type="caution">
    <text evidence="8">The sequence shown here is derived from an EMBL/GenBank/DDBJ whole genome shotgun (WGS) entry which is preliminary data.</text>
</comment>
<dbReference type="AlphaFoldDB" id="A0ABD5RNR2"/>
<evidence type="ECO:0000256" key="1">
    <source>
        <dbReference type="ARBA" id="ARBA00009986"/>
    </source>
</evidence>
<evidence type="ECO:0000256" key="2">
    <source>
        <dbReference type="ARBA" id="ARBA00011881"/>
    </source>
</evidence>
<dbReference type="RefSeq" id="WP_247415220.1">
    <property type="nucleotide sequence ID" value="NZ_JALLGW010000001.1"/>
</dbReference>
<dbReference type="InterPro" id="IPR029510">
    <property type="entry name" value="Ald_DH_CS_GLU"/>
</dbReference>